<evidence type="ECO:0000256" key="1">
    <source>
        <dbReference type="SAM" id="MobiDB-lite"/>
    </source>
</evidence>
<dbReference type="EMBL" id="BJCE01000216">
    <property type="protein sequence ID" value="GCL39158.1"/>
    <property type="molecule type" value="Genomic_DNA"/>
</dbReference>
<dbReference type="AlphaFoldDB" id="A0A480A769"/>
<protein>
    <submittedName>
        <fullName evidence="2">Uncharacterized protein</fullName>
    </submittedName>
</protein>
<feature type="compositionally biased region" description="Polar residues" evidence="1">
    <location>
        <begin position="415"/>
        <end position="425"/>
    </location>
</feature>
<dbReference type="Proteomes" id="UP000300142">
    <property type="component" value="Unassembled WGS sequence"/>
</dbReference>
<evidence type="ECO:0000313" key="3">
    <source>
        <dbReference type="Proteomes" id="UP000300142"/>
    </source>
</evidence>
<proteinExistence type="predicted"/>
<comment type="caution">
    <text evidence="2">The sequence shown here is derived from an EMBL/GenBank/DDBJ whole genome shotgun (WGS) entry which is preliminary data.</text>
</comment>
<accession>A0A480A769</accession>
<reference evidence="3" key="1">
    <citation type="submission" date="2019-02" db="EMBL/GenBank/DDBJ databases">
        <title>Draft genome sequence of Sphaerospermopsis reniformis NIES-1949.</title>
        <authorList>
            <person name="Yamaguchi H."/>
            <person name="Suzuki S."/>
            <person name="Kawachi M."/>
        </authorList>
    </citation>
    <scope>NUCLEOTIDE SEQUENCE [LARGE SCALE GENOMIC DNA]</scope>
    <source>
        <strain evidence="3">NIES-1949</strain>
    </source>
</reference>
<name>A0A480A769_9CYAN</name>
<feature type="region of interest" description="Disordered" evidence="1">
    <location>
        <begin position="415"/>
        <end position="444"/>
    </location>
</feature>
<sequence>MSSSSSRPYQSKVFNFFNQQSRRLSQKLESTIRNLQVATKWSVEALLYPLYQALQPDKQPGKKLQTSAKTTQTYLKSYTPPPADTPIQNVIELVKNLPSAAAAESETLQNVKSSGFLGRTWEKITHSFGWLQTQKAPKLPSENTLQHHIPTVQGIAVKLETRDLVLVSDNNKVFDVLTISQQRKLNDTINQEIAEYSQVLQLVAAQKEQNLLPEIDRILNKLTNSSDSSITNVPENQNTLEIKSYPGKILAFLDTVLAKLEAKAIVPVKQQSQGIIKVAKTQLYIFIYGKEQVEARGEISVNADNLTSEQQSLNIPTLIESAINYFFGGRKIPQLREDEKDYKFNKIKISHQTVNTFIDTRQIQTSELTGDSWLTWGDLFGNLEITAEIKANTTEDKNQEVLNTKERKVFKNKKSVSSTPESSFANAREAEKQQQKQQQKQHKLKPDWIETTATFIGYEKHPLEQILAWLDHVMLWIEMIFMNMIYFFKGLLQG</sequence>
<dbReference type="RefSeq" id="WP_137668828.1">
    <property type="nucleotide sequence ID" value="NZ_BJCE01000216.1"/>
</dbReference>
<evidence type="ECO:0000313" key="2">
    <source>
        <dbReference type="EMBL" id="GCL39158.1"/>
    </source>
</evidence>
<organism evidence="2 3">
    <name type="scientific">Sphaerospermopsis reniformis</name>
    <dbReference type="NCBI Taxonomy" id="531300"/>
    <lineage>
        <taxon>Bacteria</taxon>
        <taxon>Bacillati</taxon>
        <taxon>Cyanobacteriota</taxon>
        <taxon>Cyanophyceae</taxon>
        <taxon>Nostocales</taxon>
        <taxon>Aphanizomenonaceae</taxon>
        <taxon>Sphaerospermopsis</taxon>
    </lineage>
</organism>
<gene>
    <name evidence="2" type="ORF">SR1949_42810</name>
</gene>
<keyword evidence="3" id="KW-1185">Reference proteome</keyword>